<evidence type="ECO:0000313" key="3">
    <source>
        <dbReference type="EMBL" id="MFJ5446904.1"/>
    </source>
</evidence>
<evidence type="ECO:0000256" key="1">
    <source>
        <dbReference type="SAM" id="SignalP"/>
    </source>
</evidence>
<name>A0ABW8GP44_9PROT</name>
<feature type="chain" id="PRO_5047228468" evidence="1">
    <location>
        <begin position="23"/>
        <end position="162"/>
    </location>
</feature>
<sequence length="162" mass="16839">MKFIKTLLASVALIVAASSANAADQDLGTLAVGKTAYHSGIIETSGFFTDIVTFTLDGDYRAALGAGVLNYSVDVDNFLHISEFKHELLQEGTVIGSGNKFNFSSLTAGTYQIRISGVVDGDFGGQYAGGITIAAVPEPSSVAMLLVGFAALGVAARRRKSL</sequence>
<organism evidence="3 4">
    <name type="scientific">Methylobacillus methanolivorans</name>
    <dbReference type="NCBI Taxonomy" id="1848927"/>
    <lineage>
        <taxon>Bacteria</taxon>
        <taxon>Pseudomonadati</taxon>
        <taxon>Pseudomonadota</taxon>
        <taxon>Betaproteobacteria</taxon>
        <taxon>Nitrosomonadales</taxon>
        <taxon>Methylophilaceae</taxon>
        <taxon>Methylobacillus</taxon>
    </lineage>
</organism>
<keyword evidence="4" id="KW-1185">Reference proteome</keyword>
<dbReference type="NCBIfam" id="TIGR02595">
    <property type="entry name" value="PEP_CTERM"/>
    <property type="match status" value="1"/>
</dbReference>
<reference evidence="3 4" key="1">
    <citation type="submission" date="2024-11" db="EMBL/GenBank/DDBJ databases">
        <authorList>
            <person name="Kaparullina E.N."/>
            <person name="Delegan Y.A."/>
            <person name="Doronina N.V."/>
        </authorList>
    </citation>
    <scope>NUCLEOTIDE SEQUENCE [LARGE SCALE GENOMIC DNA]</scope>
    <source>
        <strain evidence="3 4">7sh_L</strain>
    </source>
</reference>
<feature type="signal peptide" evidence="1">
    <location>
        <begin position="1"/>
        <end position="22"/>
    </location>
</feature>
<proteinExistence type="predicted"/>
<dbReference type="Pfam" id="PF07589">
    <property type="entry name" value="PEP-CTERM"/>
    <property type="match status" value="1"/>
</dbReference>
<evidence type="ECO:0000313" key="4">
    <source>
        <dbReference type="Proteomes" id="UP001617669"/>
    </source>
</evidence>
<evidence type="ECO:0000259" key="2">
    <source>
        <dbReference type="Pfam" id="PF07589"/>
    </source>
</evidence>
<dbReference type="RefSeq" id="WP_400883045.1">
    <property type="nucleotide sequence ID" value="NZ_JBIWXY010000002.1"/>
</dbReference>
<dbReference type="EMBL" id="JBIWXY010000002">
    <property type="protein sequence ID" value="MFJ5446904.1"/>
    <property type="molecule type" value="Genomic_DNA"/>
</dbReference>
<comment type="caution">
    <text evidence="3">The sequence shown here is derived from an EMBL/GenBank/DDBJ whole genome shotgun (WGS) entry which is preliminary data.</text>
</comment>
<gene>
    <name evidence="3" type="ORF">ACIKP9_11740</name>
</gene>
<accession>A0ABW8GP44</accession>
<dbReference type="NCBIfam" id="NF038126">
    <property type="entry name" value="PEP_CTERM_FxDxF"/>
    <property type="match status" value="1"/>
</dbReference>
<feature type="domain" description="Ice-binding protein C-terminal" evidence="2">
    <location>
        <begin position="135"/>
        <end position="159"/>
    </location>
</feature>
<keyword evidence="1" id="KW-0732">Signal</keyword>
<dbReference type="Proteomes" id="UP001617669">
    <property type="component" value="Unassembled WGS sequence"/>
</dbReference>
<dbReference type="InterPro" id="IPR013424">
    <property type="entry name" value="Ice-binding_C"/>
</dbReference>
<protein>
    <submittedName>
        <fullName evidence="3">FxDxF family PEP-CTERM protein</fullName>
    </submittedName>
</protein>